<feature type="coiled-coil region" evidence="2">
    <location>
        <begin position="819"/>
        <end position="872"/>
    </location>
</feature>
<evidence type="ECO:0000256" key="2">
    <source>
        <dbReference type="SAM" id="Coils"/>
    </source>
</evidence>
<dbReference type="InterPro" id="IPR038972">
    <property type="entry name" value="YiaA-like"/>
</dbReference>
<dbReference type="InterPro" id="IPR008024">
    <property type="entry name" value="YiaAB"/>
</dbReference>
<evidence type="ECO:0000256" key="3">
    <source>
        <dbReference type="SAM" id="Phobius"/>
    </source>
</evidence>
<feature type="domain" description="YiaAB two helix" evidence="4">
    <location>
        <begin position="976"/>
        <end position="1028"/>
    </location>
</feature>
<evidence type="ECO:0000256" key="1">
    <source>
        <dbReference type="ARBA" id="ARBA00043985"/>
    </source>
</evidence>
<name>A0AA36IX30_9DINO</name>
<proteinExistence type="inferred from homology"/>
<organism evidence="5 6">
    <name type="scientific">Effrenium voratum</name>
    <dbReference type="NCBI Taxonomy" id="2562239"/>
    <lineage>
        <taxon>Eukaryota</taxon>
        <taxon>Sar</taxon>
        <taxon>Alveolata</taxon>
        <taxon>Dinophyceae</taxon>
        <taxon>Suessiales</taxon>
        <taxon>Symbiodiniaceae</taxon>
        <taxon>Effrenium</taxon>
    </lineage>
</organism>
<dbReference type="AlphaFoldDB" id="A0AA36IX30"/>
<dbReference type="InterPro" id="IPR007157">
    <property type="entry name" value="PspA_VIPP1"/>
</dbReference>
<dbReference type="Pfam" id="PF05360">
    <property type="entry name" value="YiaAB"/>
    <property type="match status" value="1"/>
</dbReference>
<reference evidence="5" key="1">
    <citation type="submission" date="2023-08" db="EMBL/GenBank/DDBJ databases">
        <authorList>
            <person name="Chen Y."/>
            <person name="Shah S."/>
            <person name="Dougan E. K."/>
            <person name="Thang M."/>
            <person name="Chan C."/>
        </authorList>
    </citation>
    <scope>NUCLEOTIDE SEQUENCE</scope>
</reference>
<sequence>MAGVLGSWLHGAPRGEWHPHAWKLDQVNGTRCRFPRTRKGRQIYDPCGAAPNNNLHRVLGFFTGFFNLTLDIQTLSFRLSSAAEVLVFRPAWLGLGCAGPEDVHDSEFLGGYPVRLVQQGRYLHHWLIVNATCGTKTASIELRVWPRCVEVHSIGDEPGFWATFLEDSWGRTTQPSAGYAGLSFCCSGSRCHFAKLSIPSDCCPLGESQCGWGPSAVCSAPLNLTMQMQPPPAVRNIDIPGLRPVWGDGHAWRVLLESGTDAFQNDAFEVVMENPLDEAVDYRIVFHYAAPKKITGVAAVLRLNQRPSGQHLQLSKNWHTNDCFWGRIRYDGTWFSAIAELRLPAGAHIQAELVVAYQFFGELHTVSHAQLSLIGWAGSNGLWEEVGLGAEGESITYEPNLQQRRAMVLDTRPFLVCAMDIPDCACHKETNASGAFAEMRCQMTQAEGCRGDVNVTGWTENSGGSDFLVAINEEGSYQYLTNVTARHTSNGPLLTNASYLGVTADGAVLVERTVSTWATNDLARHLHSFTYQVLRNVSYARLALYVLGADWYNFVADPGFAHGDAHGLKGTAMNLSSQLERFEYSKLHQKVPCGDLPCWFALLDPSQARHVHRGLVLRRFEARQGGGWSGNLSSDQISEAVFSLLGADNYGERTLGLELGLADMQLQAGDVISGDVELLLYPKSAQVHYGHNLHLGGPPWQLVAEARDPKVVMAEGHLQRLYFPRVAVNAAGYADFSLDFDYPGVLPVTIAGVKGLQGCLCGESGEELGGLQEGAFQVDFVPEEGYAYTYSRWTVELNRFDGDGVALLDAEQHQDRNRLRQISVSIEDLENRARNALLKGVETLAREAAEAIAVLEDEKAALEAAILKFDEDLLTLTDQLHRAQGRLRALKRGERTAEVRQQIQKAQSLGAVAGQSALVRAEHQLDDILQEQERNQLADRAFAELSPAERPEAVIEKLADADCGDPEALAKHSQNWIIFTWVSFGIAAVMMALGIYNLEASFSAKGFYTMAAIMLVHTSITLTKTLRDRDESEKLHHRIEDAKTEKLLLDINSPEQS</sequence>
<dbReference type="GO" id="GO:0006974">
    <property type="term" value="P:DNA damage response"/>
    <property type="evidence" value="ECO:0007669"/>
    <property type="project" value="TreeGrafter"/>
</dbReference>
<evidence type="ECO:0000259" key="4">
    <source>
        <dbReference type="Pfam" id="PF05360"/>
    </source>
</evidence>
<comment type="similarity">
    <text evidence="1">Belongs to the PspA/Vipp/IM30 family.</text>
</comment>
<keyword evidence="3" id="KW-0472">Membrane</keyword>
<dbReference type="Proteomes" id="UP001178507">
    <property type="component" value="Unassembled WGS sequence"/>
</dbReference>
<keyword evidence="6" id="KW-1185">Reference proteome</keyword>
<dbReference type="GO" id="GO:0005886">
    <property type="term" value="C:plasma membrane"/>
    <property type="evidence" value="ECO:0007669"/>
    <property type="project" value="TreeGrafter"/>
</dbReference>
<feature type="transmembrane region" description="Helical" evidence="3">
    <location>
        <begin position="976"/>
        <end position="995"/>
    </location>
</feature>
<keyword evidence="3" id="KW-0812">Transmembrane</keyword>
<dbReference type="PANTHER" id="PTHR37290:SF1">
    <property type="entry name" value="INNER MEMBRANE PROTEIN YIAA"/>
    <property type="match status" value="1"/>
</dbReference>
<accession>A0AA36IX30</accession>
<evidence type="ECO:0000313" key="5">
    <source>
        <dbReference type="EMBL" id="CAJ1395568.1"/>
    </source>
</evidence>
<evidence type="ECO:0000313" key="6">
    <source>
        <dbReference type="Proteomes" id="UP001178507"/>
    </source>
</evidence>
<dbReference type="EMBL" id="CAUJNA010003201">
    <property type="protein sequence ID" value="CAJ1395568.1"/>
    <property type="molecule type" value="Genomic_DNA"/>
</dbReference>
<keyword evidence="3" id="KW-1133">Transmembrane helix</keyword>
<dbReference type="Pfam" id="PF04012">
    <property type="entry name" value="PspA_IM30"/>
    <property type="match status" value="1"/>
</dbReference>
<dbReference type="PANTHER" id="PTHR37290">
    <property type="entry name" value="INNER MEMBRANE PROTEIN YIAA-RELATED"/>
    <property type="match status" value="1"/>
</dbReference>
<keyword evidence="2" id="KW-0175">Coiled coil</keyword>
<gene>
    <name evidence="5" type="ORF">EVOR1521_LOCUS19972</name>
</gene>
<comment type="caution">
    <text evidence="5">The sequence shown here is derived from an EMBL/GenBank/DDBJ whole genome shotgun (WGS) entry which is preliminary data.</text>
</comment>
<protein>
    <recommendedName>
        <fullName evidence="4">YiaAB two helix domain-containing protein</fullName>
    </recommendedName>
</protein>